<organism evidence="2 3">
    <name type="scientific">Cirrhinus molitorella</name>
    <name type="common">mud carp</name>
    <dbReference type="NCBI Taxonomy" id="172907"/>
    <lineage>
        <taxon>Eukaryota</taxon>
        <taxon>Metazoa</taxon>
        <taxon>Chordata</taxon>
        <taxon>Craniata</taxon>
        <taxon>Vertebrata</taxon>
        <taxon>Euteleostomi</taxon>
        <taxon>Actinopterygii</taxon>
        <taxon>Neopterygii</taxon>
        <taxon>Teleostei</taxon>
        <taxon>Ostariophysi</taxon>
        <taxon>Cypriniformes</taxon>
        <taxon>Cyprinidae</taxon>
        <taxon>Labeoninae</taxon>
        <taxon>Labeonini</taxon>
        <taxon>Cirrhinus</taxon>
    </lineage>
</organism>
<dbReference type="EMBL" id="JAYMGO010000006">
    <property type="protein sequence ID" value="KAL1273326.1"/>
    <property type="molecule type" value="Genomic_DNA"/>
</dbReference>
<evidence type="ECO:0000256" key="1">
    <source>
        <dbReference type="SAM" id="MobiDB-lite"/>
    </source>
</evidence>
<evidence type="ECO:0000313" key="3">
    <source>
        <dbReference type="Proteomes" id="UP001558613"/>
    </source>
</evidence>
<name>A0ABR3N8P1_9TELE</name>
<dbReference type="Proteomes" id="UP001558613">
    <property type="component" value="Unassembled WGS sequence"/>
</dbReference>
<gene>
    <name evidence="2" type="ORF">QQF64_029188</name>
</gene>
<feature type="region of interest" description="Disordered" evidence="1">
    <location>
        <begin position="117"/>
        <end position="143"/>
    </location>
</feature>
<protein>
    <submittedName>
        <fullName evidence="2">Uncharacterized protein</fullName>
    </submittedName>
</protein>
<sequence length="207" mass="22203">MVFVTFAGKFQQTLVLISTQRPDLPLNRDNSPQTAMTFAEQEASYGRLADAGRYRHAASSRPFSGDAGTFTWFGASVPSVSTWHVNWDALAGLCQPSSAIPPTPTSASQRRVTFHLPDGSQESCSDSGLGDHEPVGSGPLLSHPLPLVQAQDDFYEQASPDKRTEADGNSDPNSGESAHICGANLVTLLLSLSPCLTEEEELSQRAR</sequence>
<proteinExistence type="predicted"/>
<accession>A0ABR3N8P1</accession>
<comment type="caution">
    <text evidence="2">The sequence shown here is derived from an EMBL/GenBank/DDBJ whole genome shotgun (WGS) entry which is preliminary data.</text>
</comment>
<reference evidence="2 3" key="1">
    <citation type="submission" date="2023-09" db="EMBL/GenBank/DDBJ databases">
        <authorList>
            <person name="Wang M."/>
        </authorList>
    </citation>
    <scope>NUCLEOTIDE SEQUENCE [LARGE SCALE GENOMIC DNA]</scope>
    <source>
        <strain evidence="2">GT-2023</strain>
        <tissue evidence="2">Liver</tissue>
    </source>
</reference>
<feature type="region of interest" description="Disordered" evidence="1">
    <location>
        <begin position="158"/>
        <end position="177"/>
    </location>
</feature>
<evidence type="ECO:0000313" key="2">
    <source>
        <dbReference type="EMBL" id="KAL1273326.1"/>
    </source>
</evidence>
<keyword evidence="3" id="KW-1185">Reference proteome</keyword>